<gene>
    <name evidence="1" type="ORF">KI387_021649</name>
</gene>
<dbReference type="AlphaFoldDB" id="A0AA38LFB1"/>
<dbReference type="Proteomes" id="UP000824469">
    <property type="component" value="Unassembled WGS sequence"/>
</dbReference>
<evidence type="ECO:0000313" key="2">
    <source>
        <dbReference type="Proteomes" id="UP000824469"/>
    </source>
</evidence>
<feature type="non-terminal residue" evidence="1">
    <location>
        <position position="251"/>
    </location>
</feature>
<accession>A0AA38LFB1</accession>
<proteinExistence type="predicted"/>
<feature type="non-terminal residue" evidence="1">
    <location>
        <position position="1"/>
    </location>
</feature>
<dbReference type="EMBL" id="JAHRHJ020000004">
    <property type="protein sequence ID" value="KAH9319880.1"/>
    <property type="molecule type" value="Genomic_DNA"/>
</dbReference>
<comment type="caution">
    <text evidence="1">The sequence shown here is derived from an EMBL/GenBank/DDBJ whole genome shotgun (WGS) entry which is preliminary data.</text>
</comment>
<evidence type="ECO:0000313" key="1">
    <source>
        <dbReference type="EMBL" id="KAH9319880.1"/>
    </source>
</evidence>
<sequence length="251" mass="29301">VSCANDTLKTWAKTWYLGRETLREIADWEVVKEGFVKNFTSETQDDNLVMPLSTRMVWEDKLHKICDDEDYSVNRLFAEDGVDSLTLRTMIGMRYDIRRQVYDFIEYRFQRCKLLNRERSFISSTWNNCIVVGALQLPLTFMARKYLTTILIWIGLSAMRCYSLQLALDGFVLILQLVKFCPPLKMQSHPKEYPNGFLNLLSGTQQIDSPLSILCLSKERQLFSIEKCRYLADSSTEVLQTVFLNFTESVY</sequence>
<reference evidence="1 2" key="1">
    <citation type="journal article" date="2021" name="Nat. Plants">
        <title>The Taxus genome provides insights into paclitaxel biosynthesis.</title>
        <authorList>
            <person name="Xiong X."/>
            <person name="Gou J."/>
            <person name="Liao Q."/>
            <person name="Li Y."/>
            <person name="Zhou Q."/>
            <person name="Bi G."/>
            <person name="Li C."/>
            <person name="Du R."/>
            <person name="Wang X."/>
            <person name="Sun T."/>
            <person name="Guo L."/>
            <person name="Liang H."/>
            <person name="Lu P."/>
            <person name="Wu Y."/>
            <person name="Zhang Z."/>
            <person name="Ro D.K."/>
            <person name="Shang Y."/>
            <person name="Huang S."/>
            <person name="Yan J."/>
        </authorList>
    </citation>
    <scope>NUCLEOTIDE SEQUENCE [LARGE SCALE GENOMIC DNA]</scope>
    <source>
        <strain evidence="1">Ta-2019</strain>
    </source>
</reference>
<organism evidence="1 2">
    <name type="scientific">Taxus chinensis</name>
    <name type="common">Chinese yew</name>
    <name type="synonym">Taxus wallichiana var. chinensis</name>
    <dbReference type="NCBI Taxonomy" id="29808"/>
    <lineage>
        <taxon>Eukaryota</taxon>
        <taxon>Viridiplantae</taxon>
        <taxon>Streptophyta</taxon>
        <taxon>Embryophyta</taxon>
        <taxon>Tracheophyta</taxon>
        <taxon>Spermatophyta</taxon>
        <taxon>Pinopsida</taxon>
        <taxon>Pinidae</taxon>
        <taxon>Conifers II</taxon>
        <taxon>Cupressales</taxon>
        <taxon>Taxaceae</taxon>
        <taxon>Taxus</taxon>
    </lineage>
</organism>
<protein>
    <submittedName>
        <fullName evidence="1">Uncharacterized protein</fullName>
    </submittedName>
</protein>
<keyword evidence="2" id="KW-1185">Reference proteome</keyword>
<name>A0AA38LFB1_TAXCH</name>